<comment type="caution">
    <text evidence="1">The sequence shown here is derived from an EMBL/GenBank/DDBJ whole genome shotgun (WGS) entry which is preliminary data.</text>
</comment>
<dbReference type="OrthoDB" id="3690763at2759"/>
<reference evidence="1" key="1">
    <citation type="journal article" date="2018" name="BMC Genomics">
        <title>Comparative genomics of the wheat fungal pathogen Pyrenophora tritici-repentis reveals chromosomal variations and genome plasticity.</title>
        <authorList>
            <person name="Moolhuijzen P."/>
            <person name="See P.T."/>
            <person name="Hane J.K."/>
            <person name="Shi G."/>
            <person name="Liu Z."/>
            <person name="Oliver R.P."/>
            <person name="Moffat C.S."/>
        </authorList>
    </citation>
    <scope>NUCLEOTIDE SEQUENCE [LARGE SCALE GENOMIC DNA]</scope>
    <source>
        <strain evidence="1">M4</strain>
    </source>
</reference>
<accession>A0A2W1FCE3</accession>
<keyword evidence="4" id="KW-1185">Reference proteome</keyword>
<reference evidence="2" key="2">
    <citation type="submission" date="2021-05" db="EMBL/GenBank/DDBJ databases">
        <authorList>
            <person name="Moolhuijzen P.M."/>
            <person name="Moffat C.S."/>
        </authorList>
    </citation>
    <scope>NUCLEOTIDE SEQUENCE</scope>
    <source>
        <strain evidence="2">86-124</strain>
    </source>
</reference>
<dbReference type="EMBL" id="NRDI02000027">
    <property type="protein sequence ID" value="KAI1508286.1"/>
    <property type="molecule type" value="Genomic_DNA"/>
</dbReference>
<dbReference type="AlphaFoldDB" id="A0A2W1FCE3"/>
<sequence>MSCILDLPRELRDEIYRCYLAQDGGYVYNARTRKLRTADGLIDLAWMRTCKQVAQEMRPLLFEVNAVTFKTEWIDRETSERAERFGNELVSLHHQSASHLYNLRKSITNYMAYQATSAFPKSSIMLPAIRDPHPTGVQTDYHRHFEHHFRDLQNWRIWRQAPSTQRNFVKSLLLLKKPRRTWWDFWSPDQLLGQTDSRPDFTSQVEQIPDPWIIPGEGLVVFLEELNSTWSGVKTKTTGIRSRWASHIKHYFSAAALAIQFFGSIDRDLLSRIRHIIVDEAHASVAYPQCHVLGLIPILQKNPRLSIERRVDIWNTVTTGRHGEDHVSRFAYCTDEKLEKLAKDTEDAEDDEDDEDKAVITRDLISVSFSQWFEEAAALSSAGIPSDRFSLIFHQSPNTEAVLPIFETVVRDAAWQSALERALVVTPPKNPMSLPGTICWFSESFARVVRDIQQRKGFVHFDI</sequence>
<dbReference type="Proteomes" id="UP000249757">
    <property type="component" value="Unassembled WGS sequence"/>
</dbReference>
<evidence type="ECO:0000313" key="1">
    <source>
        <dbReference type="EMBL" id="KAF7570357.1"/>
    </source>
</evidence>
<proteinExistence type="predicted"/>
<reference evidence="4" key="4">
    <citation type="journal article" date="2022" name="Microb. Genom.">
        <title>A global pangenome for the wheat fungal pathogen Pyrenophora tritici-repentis and prediction of effector protein structural homology.</title>
        <authorList>
            <person name="Moolhuijzen P.M."/>
            <person name="See P.T."/>
            <person name="Shi G."/>
            <person name="Powell H.R."/>
            <person name="Cockram J."/>
            <person name="Jorgensen L.N."/>
            <person name="Benslimane H."/>
            <person name="Strelkov S.E."/>
            <person name="Turner J."/>
            <person name="Liu Z."/>
            <person name="Moffat C.S."/>
        </authorList>
    </citation>
    <scope>NUCLEOTIDE SEQUENCE [LARGE SCALE GENOMIC DNA]</scope>
</reference>
<protein>
    <submittedName>
        <fullName evidence="1">Uncharacterized protein</fullName>
    </submittedName>
</protein>
<reference evidence="2" key="3">
    <citation type="journal article" date="2022" name="bioRxiv">
        <title>A global pangenome for the wheat fungal pathogen Pyrenophora tritici-repentis and prediction of effector protein structural homology.</title>
        <authorList>
            <person name="Moolhuijzen P."/>
            <person name="See P.T."/>
            <person name="Shi G."/>
            <person name="Powell H.R."/>
            <person name="Cockram J."/>
            <person name="Jorgensen L.N."/>
            <person name="Benslimane H."/>
            <person name="Strelkov S.E."/>
            <person name="Turner J."/>
            <person name="Liu Z."/>
            <person name="Moffat C.S."/>
        </authorList>
    </citation>
    <scope>NUCLEOTIDE SEQUENCE</scope>
    <source>
        <strain evidence="2">86-124</strain>
    </source>
</reference>
<name>A0A2W1FCE3_9PLEO</name>
<dbReference type="EMBL" id="NQIK02000005">
    <property type="protein sequence ID" value="KAF7570357.1"/>
    <property type="molecule type" value="Genomic_DNA"/>
</dbReference>
<evidence type="ECO:0000313" key="4">
    <source>
        <dbReference type="Proteomes" id="UP000249757"/>
    </source>
</evidence>
<gene>
    <name evidence="2" type="ORF">Ptr86124_012774</name>
    <name evidence="1" type="ORF">PtrM4_103590</name>
</gene>
<dbReference type="Proteomes" id="UP000245464">
    <property type="component" value="Chromosome 5"/>
</dbReference>
<organism evidence="1 3">
    <name type="scientific">Pyrenophora tritici-repentis</name>
    <dbReference type="NCBI Taxonomy" id="45151"/>
    <lineage>
        <taxon>Eukaryota</taxon>
        <taxon>Fungi</taxon>
        <taxon>Dikarya</taxon>
        <taxon>Ascomycota</taxon>
        <taxon>Pezizomycotina</taxon>
        <taxon>Dothideomycetes</taxon>
        <taxon>Pleosporomycetidae</taxon>
        <taxon>Pleosporales</taxon>
        <taxon>Pleosporineae</taxon>
        <taxon>Pleosporaceae</taxon>
        <taxon>Pyrenophora</taxon>
    </lineage>
</organism>
<dbReference type="OMA" id="AYPECHA"/>
<evidence type="ECO:0000313" key="3">
    <source>
        <dbReference type="Proteomes" id="UP000245464"/>
    </source>
</evidence>
<evidence type="ECO:0000313" key="2">
    <source>
        <dbReference type="EMBL" id="KAI1508286.1"/>
    </source>
</evidence>